<evidence type="ECO:0000313" key="9">
    <source>
        <dbReference type="EMBL" id="HIQ62086.1"/>
    </source>
</evidence>
<keyword evidence="6" id="KW-0449">Lipoprotein</keyword>
<feature type="chain" id="PRO_5038570623" evidence="7">
    <location>
        <begin position="22"/>
        <end position="328"/>
    </location>
</feature>
<evidence type="ECO:0000256" key="3">
    <source>
        <dbReference type="ARBA" id="ARBA00022475"/>
    </source>
</evidence>
<evidence type="ECO:0000313" key="10">
    <source>
        <dbReference type="Proteomes" id="UP000886819"/>
    </source>
</evidence>
<dbReference type="InterPro" id="IPR050957">
    <property type="entry name" value="BMP_lipoprotein"/>
</dbReference>
<gene>
    <name evidence="9" type="ORF">IAA66_00690</name>
</gene>
<evidence type="ECO:0000256" key="2">
    <source>
        <dbReference type="ARBA" id="ARBA00008610"/>
    </source>
</evidence>
<dbReference type="Gene3D" id="3.40.50.2300">
    <property type="match status" value="2"/>
</dbReference>
<keyword evidence="5" id="KW-0472">Membrane</keyword>
<evidence type="ECO:0000256" key="7">
    <source>
        <dbReference type="SAM" id="SignalP"/>
    </source>
</evidence>
<evidence type="ECO:0000256" key="6">
    <source>
        <dbReference type="ARBA" id="ARBA00023288"/>
    </source>
</evidence>
<evidence type="ECO:0000256" key="5">
    <source>
        <dbReference type="ARBA" id="ARBA00023136"/>
    </source>
</evidence>
<dbReference type="AlphaFoldDB" id="A0A9D0YVD8"/>
<name>A0A9D0YVD8_9FIRM</name>
<dbReference type="Pfam" id="PF02608">
    <property type="entry name" value="Bmp"/>
    <property type="match status" value="1"/>
</dbReference>
<dbReference type="PANTHER" id="PTHR34296:SF2">
    <property type="entry name" value="ABC TRANSPORTER GUANOSINE-BINDING PROTEIN NUPN"/>
    <property type="match status" value="1"/>
</dbReference>
<feature type="domain" description="ABC transporter substrate-binding protein PnrA-like" evidence="8">
    <location>
        <begin position="28"/>
        <end position="326"/>
    </location>
</feature>
<dbReference type="SUPFAM" id="SSF53822">
    <property type="entry name" value="Periplasmic binding protein-like I"/>
    <property type="match status" value="1"/>
</dbReference>
<comment type="caution">
    <text evidence="9">The sequence shown here is derived from an EMBL/GenBank/DDBJ whole genome shotgun (WGS) entry which is preliminary data.</text>
</comment>
<comment type="subcellular location">
    <subcellularLocation>
        <location evidence="1">Cell membrane</location>
        <topology evidence="1">Lipid-anchor</topology>
    </subcellularLocation>
</comment>
<comment type="similarity">
    <text evidence="2">Belongs to the BMP lipoprotein family.</text>
</comment>
<dbReference type="Proteomes" id="UP000886819">
    <property type="component" value="Unassembled WGS sequence"/>
</dbReference>
<reference evidence="9" key="1">
    <citation type="submission" date="2020-10" db="EMBL/GenBank/DDBJ databases">
        <authorList>
            <person name="Gilroy R."/>
        </authorList>
    </citation>
    <scope>NUCLEOTIDE SEQUENCE</scope>
    <source>
        <strain evidence="9">ChiHile30-977</strain>
    </source>
</reference>
<evidence type="ECO:0000256" key="4">
    <source>
        <dbReference type="ARBA" id="ARBA00022729"/>
    </source>
</evidence>
<keyword evidence="3" id="KW-1003">Cell membrane</keyword>
<dbReference type="GO" id="GO:0005886">
    <property type="term" value="C:plasma membrane"/>
    <property type="evidence" value="ECO:0007669"/>
    <property type="project" value="UniProtKB-SubCell"/>
</dbReference>
<evidence type="ECO:0000256" key="1">
    <source>
        <dbReference type="ARBA" id="ARBA00004193"/>
    </source>
</evidence>
<sequence length="328" mass="34950">MKKILAMCMALALVLSFGSFAMGEAEPVNVAIVVAGGLGDRSFYDSANEGLQSLIADYGVNGTVIECKEDASMYTTQLINAAETNDFVVAVGWQFWDGLVEIVPELPDTRFIFVDNGLDGVGDNLMSITYAQNEGSFLVGYIAAKLSETGKIGAVGGMDNETINDFLVGYEAGAKYADEAVEVHTIFAGDFEDPAKGKENALALYSMGCDIVFQVAGKTGEGVFEAAVETGNYAIGVDSDQKYINPDVIICSMIKQVGLSIYDTVAAYIDNGEFRGGEIWVADMATGFIDVGYGEEDMVQQVPDDLKAEVAELKEKIIAGEIEVPSAL</sequence>
<dbReference type="EMBL" id="DVFI01000010">
    <property type="protein sequence ID" value="HIQ62086.1"/>
    <property type="molecule type" value="Genomic_DNA"/>
</dbReference>
<evidence type="ECO:0000259" key="8">
    <source>
        <dbReference type="Pfam" id="PF02608"/>
    </source>
</evidence>
<dbReference type="InterPro" id="IPR003760">
    <property type="entry name" value="PnrA-like"/>
</dbReference>
<dbReference type="PANTHER" id="PTHR34296">
    <property type="entry name" value="TRANSCRIPTIONAL ACTIVATOR PROTEIN MED"/>
    <property type="match status" value="1"/>
</dbReference>
<dbReference type="CDD" id="cd19964">
    <property type="entry name" value="PBP1_BMP-like"/>
    <property type="match status" value="1"/>
</dbReference>
<organism evidence="9 10">
    <name type="scientific">Candidatus Avichristensenella intestinipullorum</name>
    <dbReference type="NCBI Taxonomy" id="2840693"/>
    <lineage>
        <taxon>Bacteria</taxon>
        <taxon>Bacillati</taxon>
        <taxon>Bacillota</taxon>
        <taxon>Clostridia</taxon>
        <taxon>Candidatus Avichristensenella</taxon>
    </lineage>
</organism>
<accession>A0A9D0YVD8</accession>
<reference evidence="9" key="2">
    <citation type="journal article" date="2021" name="PeerJ">
        <title>Extensive microbial diversity within the chicken gut microbiome revealed by metagenomics and culture.</title>
        <authorList>
            <person name="Gilroy R."/>
            <person name="Ravi A."/>
            <person name="Getino M."/>
            <person name="Pursley I."/>
            <person name="Horton D.L."/>
            <person name="Alikhan N.F."/>
            <person name="Baker D."/>
            <person name="Gharbi K."/>
            <person name="Hall N."/>
            <person name="Watson M."/>
            <person name="Adriaenssens E.M."/>
            <person name="Foster-Nyarko E."/>
            <person name="Jarju S."/>
            <person name="Secka A."/>
            <person name="Antonio M."/>
            <person name="Oren A."/>
            <person name="Chaudhuri R.R."/>
            <person name="La Ragione R."/>
            <person name="Hildebrand F."/>
            <person name="Pallen M.J."/>
        </authorList>
    </citation>
    <scope>NUCLEOTIDE SEQUENCE</scope>
    <source>
        <strain evidence="9">ChiHile30-977</strain>
    </source>
</reference>
<feature type="signal peptide" evidence="7">
    <location>
        <begin position="1"/>
        <end position="21"/>
    </location>
</feature>
<keyword evidence="4 7" id="KW-0732">Signal</keyword>
<proteinExistence type="inferred from homology"/>
<protein>
    <submittedName>
        <fullName evidence="9">BMP family ABC transporter substrate-binding protein</fullName>
    </submittedName>
</protein>
<dbReference type="InterPro" id="IPR028082">
    <property type="entry name" value="Peripla_BP_I"/>
</dbReference>